<proteinExistence type="predicted"/>
<dbReference type="InterPro" id="IPR017871">
    <property type="entry name" value="ABC_transporter-like_CS"/>
</dbReference>
<protein>
    <submittedName>
        <fullName evidence="5">Iron complex transport system ATP-binding protein</fullName>
    </submittedName>
</protein>
<reference evidence="5 6" key="1">
    <citation type="submission" date="2017-04" db="EMBL/GenBank/DDBJ databases">
        <authorList>
            <person name="Afonso C.L."/>
            <person name="Miller P.J."/>
            <person name="Scott M.A."/>
            <person name="Spackman E."/>
            <person name="Goraichik I."/>
            <person name="Dimitrov K.M."/>
            <person name="Suarez D.L."/>
            <person name="Swayne D.E."/>
        </authorList>
    </citation>
    <scope>NUCLEOTIDE SEQUENCE [LARGE SCALE GENOMIC DNA]</scope>
    <source>
        <strain evidence="5 6">DSM 3385</strain>
    </source>
</reference>
<evidence type="ECO:0000256" key="3">
    <source>
        <dbReference type="ARBA" id="ARBA00022840"/>
    </source>
</evidence>
<evidence type="ECO:0000256" key="2">
    <source>
        <dbReference type="ARBA" id="ARBA00022741"/>
    </source>
</evidence>
<dbReference type="InterPro" id="IPR003439">
    <property type="entry name" value="ABC_transporter-like_ATP-bd"/>
</dbReference>
<sequence>MKLEVREGSFQYGSGKALFKNISFSIKEGEILTILGPNGVGKTTLLKCVTGMMPWKYGKTILDGTPLDTMKKTSIWQKISYIPQSHNVVFPYKVLEMVLMGRAPYINVFSMPSKKDIRMAEQTLETVGIAHLAGKPCSKISGGELQLVLIARALASEPLVLILDEPESHLDFRNQLTMFKLLQTLAEKKQLSCIINTHYPDHALRISHKTLMLAHGNQHLFGKTREVINEANIESFFKVNTKIVTIKQNGKDIKSIVALSHE</sequence>
<dbReference type="InterPro" id="IPR050153">
    <property type="entry name" value="Metal_Ion_Import_ABC"/>
</dbReference>
<dbReference type="InterPro" id="IPR027417">
    <property type="entry name" value="P-loop_NTPase"/>
</dbReference>
<name>A0A1W2AR36_9BACT</name>
<dbReference type="Gene3D" id="3.40.50.300">
    <property type="entry name" value="P-loop containing nucleotide triphosphate hydrolases"/>
    <property type="match status" value="1"/>
</dbReference>
<dbReference type="SUPFAM" id="SSF52540">
    <property type="entry name" value="P-loop containing nucleoside triphosphate hydrolases"/>
    <property type="match status" value="1"/>
</dbReference>
<dbReference type="Pfam" id="PF00005">
    <property type="entry name" value="ABC_tran"/>
    <property type="match status" value="1"/>
</dbReference>
<keyword evidence="2" id="KW-0547">Nucleotide-binding</keyword>
<dbReference type="EMBL" id="FWXY01000006">
    <property type="protein sequence ID" value="SMC62891.1"/>
    <property type="molecule type" value="Genomic_DNA"/>
</dbReference>
<keyword evidence="1" id="KW-0813">Transport</keyword>
<dbReference type="RefSeq" id="WP_084068220.1">
    <property type="nucleotide sequence ID" value="NZ_FWXY01000006.1"/>
</dbReference>
<dbReference type="CDD" id="cd03214">
    <property type="entry name" value="ABC_Iron-Siderophores_B12_Hemin"/>
    <property type="match status" value="1"/>
</dbReference>
<evidence type="ECO:0000313" key="5">
    <source>
        <dbReference type="EMBL" id="SMC62891.1"/>
    </source>
</evidence>
<dbReference type="GO" id="GO:0005524">
    <property type="term" value="F:ATP binding"/>
    <property type="evidence" value="ECO:0007669"/>
    <property type="project" value="UniProtKB-KW"/>
</dbReference>
<evidence type="ECO:0000256" key="1">
    <source>
        <dbReference type="ARBA" id="ARBA00022448"/>
    </source>
</evidence>
<dbReference type="PROSITE" id="PS00211">
    <property type="entry name" value="ABC_TRANSPORTER_1"/>
    <property type="match status" value="1"/>
</dbReference>
<feature type="domain" description="ABC transporter" evidence="4">
    <location>
        <begin position="3"/>
        <end position="240"/>
    </location>
</feature>
<organism evidence="5 6">
    <name type="scientific">Desulfocicer vacuolatum DSM 3385</name>
    <dbReference type="NCBI Taxonomy" id="1121400"/>
    <lineage>
        <taxon>Bacteria</taxon>
        <taxon>Pseudomonadati</taxon>
        <taxon>Thermodesulfobacteriota</taxon>
        <taxon>Desulfobacteria</taxon>
        <taxon>Desulfobacterales</taxon>
        <taxon>Desulfobacteraceae</taxon>
        <taxon>Desulfocicer</taxon>
    </lineage>
</organism>
<evidence type="ECO:0000259" key="4">
    <source>
        <dbReference type="PROSITE" id="PS50893"/>
    </source>
</evidence>
<dbReference type="FunFam" id="3.40.50.300:FF:000134">
    <property type="entry name" value="Iron-enterobactin ABC transporter ATP-binding protein"/>
    <property type="match status" value="1"/>
</dbReference>
<keyword evidence="6" id="KW-1185">Reference proteome</keyword>
<gene>
    <name evidence="5" type="ORF">SAMN02746065_10616</name>
</gene>
<dbReference type="InterPro" id="IPR003593">
    <property type="entry name" value="AAA+_ATPase"/>
</dbReference>
<dbReference type="AlphaFoldDB" id="A0A1W2AR36"/>
<dbReference type="PANTHER" id="PTHR42734">
    <property type="entry name" value="METAL TRANSPORT SYSTEM ATP-BINDING PROTEIN TM_0124-RELATED"/>
    <property type="match status" value="1"/>
</dbReference>
<dbReference type="STRING" id="1121400.SAMN02746065_10616"/>
<keyword evidence="3 5" id="KW-0067">ATP-binding</keyword>
<dbReference type="SMART" id="SM00382">
    <property type="entry name" value="AAA"/>
    <property type="match status" value="1"/>
</dbReference>
<dbReference type="GO" id="GO:0016887">
    <property type="term" value="F:ATP hydrolysis activity"/>
    <property type="evidence" value="ECO:0007669"/>
    <property type="project" value="InterPro"/>
</dbReference>
<dbReference type="Proteomes" id="UP000192418">
    <property type="component" value="Unassembled WGS sequence"/>
</dbReference>
<dbReference type="PANTHER" id="PTHR42734:SF19">
    <property type="entry name" value="IRON COMPOUNDS ABC TRANSPORTER, ATP-BINDING PROTEIN"/>
    <property type="match status" value="1"/>
</dbReference>
<dbReference type="OrthoDB" id="9809450at2"/>
<evidence type="ECO:0000313" key="6">
    <source>
        <dbReference type="Proteomes" id="UP000192418"/>
    </source>
</evidence>
<accession>A0A1W2AR36</accession>
<dbReference type="PROSITE" id="PS50893">
    <property type="entry name" value="ABC_TRANSPORTER_2"/>
    <property type="match status" value="1"/>
</dbReference>